<dbReference type="eggNOG" id="COG0577">
    <property type="taxonomic scope" value="Bacteria"/>
</dbReference>
<feature type="transmembrane region" description="Helical" evidence="6">
    <location>
        <begin position="695"/>
        <end position="713"/>
    </location>
</feature>
<dbReference type="Pfam" id="PF02687">
    <property type="entry name" value="FtsX"/>
    <property type="match status" value="2"/>
</dbReference>
<feature type="domain" description="ABC3 transporter permease C-terminal" evidence="7">
    <location>
        <begin position="646"/>
        <end position="758"/>
    </location>
</feature>
<dbReference type="AlphaFoldDB" id="A0A096BA27"/>
<dbReference type="EMBL" id="ADLO01000053">
    <property type="protein sequence ID" value="KGF55910.1"/>
    <property type="molecule type" value="Genomic_DNA"/>
</dbReference>
<dbReference type="HOGENOM" id="CLU_005531_2_1_9"/>
<evidence type="ECO:0000259" key="7">
    <source>
        <dbReference type="Pfam" id="PF02687"/>
    </source>
</evidence>
<name>A0A096BA27_FLAPL</name>
<organism evidence="8 9">
    <name type="scientific">Flavonifractor plautii 1_3_50AFAA</name>
    <dbReference type="NCBI Taxonomy" id="742738"/>
    <lineage>
        <taxon>Bacteria</taxon>
        <taxon>Bacillati</taxon>
        <taxon>Bacillota</taxon>
        <taxon>Clostridia</taxon>
        <taxon>Eubacteriales</taxon>
        <taxon>Oscillospiraceae</taxon>
        <taxon>Flavonifractor</taxon>
    </lineage>
</organism>
<gene>
    <name evidence="8" type="ORF">HMPREF9460_01514</name>
</gene>
<feature type="domain" description="ABC3 transporter permease C-terminal" evidence="7">
    <location>
        <begin position="259"/>
        <end position="380"/>
    </location>
</feature>
<dbReference type="Proteomes" id="UP000029585">
    <property type="component" value="Unassembled WGS sequence"/>
</dbReference>
<reference evidence="8 9" key="1">
    <citation type="submission" date="2011-08" db="EMBL/GenBank/DDBJ databases">
        <title>The Genome Sequence of Clostridium orbiscindens 1_3_50AFAA.</title>
        <authorList>
            <consortium name="The Broad Institute Genome Sequencing Platform"/>
            <person name="Earl A."/>
            <person name="Ward D."/>
            <person name="Feldgarden M."/>
            <person name="Gevers D."/>
            <person name="Daigneault M."/>
            <person name="Strauss J."/>
            <person name="Allen-Vercoe E."/>
            <person name="Young S.K."/>
            <person name="Zeng Q."/>
            <person name="Gargeya S."/>
            <person name="Fitzgerald M."/>
            <person name="Haas B."/>
            <person name="Abouelleil A."/>
            <person name="Alvarado L."/>
            <person name="Arachchi H.M."/>
            <person name="Berlin A."/>
            <person name="Brown A."/>
            <person name="Chapman S.B."/>
            <person name="Chen Z."/>
            <person name="Dunbar C."/>
            <person name="Freedman E."/>
            <person name="Gearin G."/>
            <person name="Gellesch M."/>
            <person name="Goldberg J."/>
            <person name="Griggs A."/>
            <person name="Gujja S."/>
            <person name="Heiman D."/>
            <person name="Howarth C."/>
            <person name="Larson L."/>
            <person name="Lui A."/>
            <person name="MacDonald P.J.P."/>
            <person name="Montmayeur A."/>
            <person name="Murphy C."/>
            <person name="Neiman D."/>
            <person name="Pearson M."/>
            <person name="Priest M."/>
            <person name="Roberts A."/>
            <person name="Saif S."/>
            <person name="Shea T."/>
            <person name="Shenoy N."/>
            <person name="Sisk P."/>
            <person name="Stolte C."/>
            <person name="Sykes S."/>
            <person name="Wortman J."/>
            <person name="Nusbaum C."/>
            <person name="Birren B."/>
        </authorList>
    </citation>
    <scope>NUCLEOTIDE SEQUENCE [LARGE SCALE GENOMIC DNA]</scope>
    <source>
        <strain evidence="8 9">1_3_50AFAA</strain>
    </source>
</reference>
<evidence type="ECO:0000256" key="4">
    <source>
        <dbReference type="ARBA" id="ARBA00022989"/>
    </source>
</evidence>
<evidence type="ECO:0000313" key="9">
    <source>
        <dbReference type="Proteomes" id="UP000029585"/>
    </source>
</evidence>
<feature type="transmembrane region" description="Helical" evidence="6">
    <location>
        <begin position="260"/>
        <end position="281"/>
    </location>
</feature>
<comment type="caution">
    <text evidence="8">The sequence shown here is derived from an EMBL/GenBank/DDBJ whole genome shotgun (WGS) entry which is preliminary data.</text>
</comment>
<dbReference type="PANTHER" id="PTHR30287">
    <property type="entry name" value="MEMBRANE COMPONENT OF PREDICTED ABC SUPERFAMILY METABOLITE UPTAKE TRANSPORTER"/>
    <property type="match status" value="1"/>
</dbReference>
<evidence type="ECO:0000256" key="6">
    <source>
        <dbReference type="SAM" id="Phobius"/>
    </source>
</evidence>
<proteinExistence type="predicted"/>
<keyword evidence="9" id="KW-1185">Reference proteome</keyword>
<keyword evidence="2" id="KW-1003">Cell membrane</keyword>
<feature type="transmembrane region" description="Helical" evidence="6">
    <location>
        <begin position="425"/>
        <end position="445"/>
    </location>
</feature>
<evidence type="ECO:0000256" key="5">
    <source>
        <dbReference type="ARBA" id="ARBA00023136"/>
    </source>
</evidence>
<evidence type="ECO:0000256" key="2">
    <source>
        <dbReference type="ARBA" id="ARBA00022475"/>
    </source>
</evidence>
<accession>A0A096BA27</accession>
<evidence type="ECO:0000256" key="3">
    <source>
        <dbReference type="ARBA" id="ARBA00022692"/>
    </source>
</evidence>
<sequence length="770" mass="84635">MIWKNFVRDLRRTASRLISVSIITMIAVMVYTALSGILTNIERISASYLDGQNVADYWLTGVNLDQGDCRTLEGIAGVTGVQPRVVLDAEERHDSSVTLQLYAVPGDYAINTPYVVEGRLPESSREIVLSDTLARARGLHPGDWYELTLTGTGRYLRVRISGLVKDPECLYYVNTTTPAPDLTHYAFAYGNETLLQELMGANRYNQICITTDGSLSAARLRLAVDAALGDRVVNILSLEDNTQAYYLLEMRDNLAPILNIFPVLFFLCAVLMMVSTMNRLIENARSDIGTFKALGYSDVKIMCYYLLHALLVVVVGFPVGAWLGRYVSALIVSTIAIGCDLPPYAVVHDFAAWGRALGLTALCCIGSAWLVARSLLKETPAQCMRPKPPRSTKPVALERLGPVWHRMGFNQKYIIRNTLRNKVRMATCIFGIAFCMALVFLAFALRDSIQAYSDALAERQNRYDLMVDLSTSVTEGQYRRLANDVGVTEAELEMSTACWLYTDSQRATAALTVTEDQVSLKRYDPYAEGALTLPGNGLVLEESLANELGLRAGDRVTLRFAGDSRYYSVSVAEVNRCVSGACLSRSLWRSLGLAYTPTAAYLTSDGPEALAARLGDYDFVDAWQTRQAATAAAVERLSSMSMVVYILILFGGGLACIVIYNLGIMSFFEQLRSLATLMVLGFYEKEIKTLQLSENIIFAVCGILLGIPLGVSLNRMILASITTMPLMEATRPASLALSCAVTLLFALAVNVVIGRKMREIDMLGALKSVE</sequence>
<evidence type="ECO:0000256" key="1">
    <source>
        <dbReference type="ARBA" id="ARBA00004651"/>
    </source>
</evidence>
<protein>
    <recommendedName>
        <fullName evidence="7">ABC3 transporter permease C-terminal domain-containing protein</fullName>
    </recommendedName>
</protein>
<keyword evidence="5 6" id="KW-0472">Membrane</keyword>
<keyword evidence="3 6" id="KW-0812">Transmembrane</keyword>
<feature type="transmembrane region" description="Helical" evidence="6">
    <location>
        <begin position="350"/>
        <end position="372"/>
    </location>
</feature>
<feature type="transmembrane region" description="Helical" evidence="6">
    <location>
        <begin position="302"/>
        <end position="323"/>
    </location>
</feature>
<dbReference type="InterPro" id="IPR038766">
    <property type="entry name" value="Membrane_comp_ABC_pdt"/>
</dbReference>
<keyword evidence="4 6" id="KW-1133">Transmembrane helix</keyword>
<feature type="transmembrane region" description="Helical" evidence="6">
    <location>
        <begin position="642"/>
        <end position="668"/>
    </location>
</feature>
<feature type="transmembrane region" description="Helical" evidence="6">
    <location>
        <begin position="733"/>
        <end position="753"/>
    </location>
</feature>
<dbReference type="InterPro" id="IPR003838">
    <property type="entry name" value="ABC3_permease_C"/>
</dbReference>
<dbReference type="RefSeq" id="WP_044940211.1">
    <property type="nucleotide sequence ID" value="NZ_KN174162.1"/>
</dbReference>
<comment type="subcellular location">
    <subcellularLocation>
        <location evidence="1">Cell membrane</location>
        <topology evidence="1">Multi-pass membrane protein</topology>
    </subcellularLocation>
</comment>
<dbReference type="GO" id="GO:0005886">
    <property type="term" value="C:plasma membrane"/>
    <property type="evidence" value="ECO:0007669"/>
    <property type="project" value="UniProtKB-SubCell"/>
</dbReference>
<dbReference type="PANTHER" id="PTHR30287:SF1">
    <property type="entry name" value="INNER MEMBRANE PROTEIN"/>
    <property type="match status" value="1"/>
</dbReference>
<feature type="transmembrane region" description="Helical" evidence="6">
    <location>
        <begin position="20"/>
        <end position="38"/>
    </location>
</feature>
<evidence type="ECO:0000313" key="8">
    <source>
        <dbReference type="EMBL" id="KGF55910.1"/>
    </source>
</evidence>
<dbReference type="PATRIC" id="fig|742738.3.peg.1561"/>